<evidence type="ECO:0000256" key="1">
    <source>
        <dbReference type="ARBA" id="ARBA00004477"/>
    </source>
</evidence>
<comment type="pathway">
    <text evidence="7">Protein modification; protein glycosylation.</text>
</comment>
<evidence type="ECO:0000256" key="5">
    <source>
        <dbReference type="ARBA" id="ARBA00022989"/>
    </source>
</evidence>
<dbReference type="GO" id="GO:0033185">
    <property type="term" value="C:dolichol-phosphate-mannose synthase complex"/>
    <property type="evidence" value="ECO:0007669"/>
    <property type="project" value="TreeGrafter"/>
</dbReference>
<dbReference type="AlphaFoldDB" id="A0A1X2GFY1"/>
<evidence type="ECO:0000313" key="8">
    <source>
        <dbReference type="EMBL" id="ORX52814.1"/>
    </source>
</evidence>
<keyword evidence="3 7" id="KW-0812">Transmembrane</keyword>
<evidence type="ECO:0000256" key="4">
    <source>
        <dbReference type="ARBA" id="ARBA00022824"/>
    </source>
</evidence>
<feature type="transmembrane region" description="Helical" evidence="7">
    <location>
        <begin position="7"/>
        <end position="27"/>
    </location>
</feature>
<sequence length="91" mass="10238">MTRSTEAFAVLGVATMIYLGLFFHLVPMSDTIQQKIVPVFPWWVLMTFGSYSLGNLGWHIMTFSDCPAAYEELMQEIQTAKSDLTSKGVQL</sequence>
<comment type="similarity">
    <text evidence="2 7">Belongs to the DPM3 family.</text>
</comment>
<organism evidence="8 9">
    <name type="scientific">Hesseltinella vesiculosa</name>
    <dbReference type="NCBI Taxonomy" id="101127"/>
    <lineage>
        <taxon>Eukaryota</taxon>
        <taxon>Fungi</taxon>
        <taxon>Fungi incertae sedis</taxon>
        <taxon>Mucoromycota</taxon>
        <taxon>Mucoromycotina</taxon>
        <taxon>Mucoromycetes</taxon>
        <taxon>Mucorales</taxon>
        <taxon>Cunninghamellaceae</taxon>
        <taxon>Hesseltinella</taxon>
    </lineage>
</organism>
<proteinExistence type="inferred from homology"/>
<feature type="transmembrane region" description="Helical" evidence="7">
    <location>
        <begin position="39"/>
        <end position="58"/>
    </location>
</feature>
<evidence type="ECO:0000313" key="9">
    <source>
        <dbReference type="Proteomes" id="UP000242146"/>
    </source>
</evidence>
<name>A0A1X2GFY1_9FUNG</name>
<gene>
    <name evidence="8" type="ORF">DM01DRAFT_1391354</name>
</gene>
<dbReference type="InterPro" id="IPR013174">
    <property type="entry name" value="DPM3"/>
</dbReference>
<dbReference type="STRING" id="101127.A0A1X2GFY1"/>
<comment type="caution">
    <text evidence="8">The sequence shown here is derived from an EMBL/GenBank/DDBJ whole genome shotgun (WGS) entry which is preliminary data.</text>
</comment>
<dbReference type="Pfam" id="PF08285">
    <property type="entry name" value="DPM3"/>
    <property type="match status" value="1"/>
</dbReference>
<comment type="subunit">
    <text evidence="7">Component of the dolichol-phosphate mannose (DPM) synthase complex.</text>
</comment>
<evidence type="ECO:0000256" key="7">
    <source>
        <dbReference type="RuleBase" id="RU365085"/>
    </source>
</evidence>
<dbReference type="GO" id="GO:0005789">
    <property type="term" value="C:endoplasmic reticulum membrane"/>
    <property type="evidence" value="ECO:0007669"/>
    <property type="project" value="UniProtKB-SubCell"/>
</dbReference>
<accession>A0A1X2GFY1</accession>
<keyword evidence="6 7" id="KW-0472">Membrane</keyword>
<dbReference type="Proteomes" id="UP000242146">
    <property type="component" value="Unassembled WGS sequence"/>
</dbReference>
<keyword evidence="8" id="KW-0808">Transferase</keyword>
<dbReference type="PANTHER" id="PTHR16433:SF0">
    <property type="entry name" value="DOLICHOL-PHOSPHATE MANNOSYLTRANSFERASE SUBUNIT 3"/>
    <property type="match status" value="1"/>
</dbReference>
<comment type="function">
    <text evidence="7">Stabilizer subunit of the dolichol-phosphate mannose (DPM) synthase complex; tethers catalytic subunit to the ER.</text>
</comment>
<evidence type="ECO:0000256" key="2">
    <source>
        <dbReference type="ARBA" id="ARBA00010430"/>
    </source>
</evidence>
<keyword evidence="9" id="KW-1185">Reference proteome</keyword>
<keyword evidence="4 7" id="KW-0256">Endoplasmic reticulum</keyword>
<protein>
    <recommendedName>
        <fullName evidence="7">Dolichol-phosphate mannosyltransferase subunit 3</fullName>
    </recommendedName>
</protein>
<dbReference type="OrthoDB" id="2014333at2759"/>
<dbReference type="GO" id="GO:0006506">
    <property type="term" value="P:GPI anchor biosynthetic process"/>
    <property type="evidence" value="ECO:0007669"/>
    <property type="project" value="TreeGrafter"/>
</dbReference>
<evidence type="ECO:0000256" key="6">
    <source>
        <dbReference type="ARBA" id="ARBA00023136"/>
    </source>
</evidence>
<dbReference type="EMBL" id="MCGT01000017">
    <property type="protein sequence ID" value="ORX52814.1"/>
    <property type="molecule type" value="Genomic_DNA"/>
</dbReference>
<dbReference type="UniPathway" id="UPA00378"/>
<dbReference type="PANTHER" id="PTHR16433">
    <property type="entry name" value="DOLICHOL-PHOSPHATE MANNOSYLTRANSFERASE SUBUNIT 3"/>
    <property type="match status" value="1"/>
</dbReference>
<keyword evidence="8" id="KW-0328">Glycosyltransferase</keyword>
<evidence type="ECO:0000256" key="3">
    <source>
        <dbReference type="ARBA" id="ARBA00022692"/>
    </source>
</evidence>
<dbReference type="GO" id="GO:0016757">
    <property type="term" value="F:glycosyltransferase activity"/>
    <property type="evidence" value="ECO:0007669"/>
    <property type="project" value="UniProtKB-KW"/>
</dbReference>
<reference evidence="8 9" key="1">
    <citation type="submission" date="2016-07" db="EMBL/GenBank/DDBJ databases">
        <title>Pervasive Adenine N6-methylation of Active Genes in Fungi.</title>
        <authorList>
            <consortium name="DOE Joint Genome Institute"/>
            <person name="Mondo S.J."/>
            <person name="Dannebaum R.O."/>
            <person name="Kuo R.C."/>
            <person name="Labutti K."/>
            <person name="Haridas S."/>
            <person name="Kuo A."/>
            <person name="Salamov A."/>
            <person name="Ahrendt S.R."/>
            <person name="Lipzen A."/>
            <person name="Sullivan W."/>
            <person name="Andreopoulos W.B."/>
            <person name="Clum A."/>
            <person name="Lindquist E."/>
            <person name="Daum C."/>
            <person name="Ramamoorthy G.K."/>
            <person name="Gryganskyi A."/>
            <person name="Culley D."/>
            <person name="Magnuson J.K."/>
            <person name="James T.Y."/>
            <person name="O'Malley M.A."/>
            <person name="Stajich J.E."/>
            <person name="Spatafora J.W."/>
            <person name="Visel A."/>
            <person name="Grigoriev I.V."/>
        </authorList>
    </citation>
    <scope>NUCLEOTIDE SEQUENCE [LARGE SCALE GENOMIC DNA]</scope>
    <source>
        <strain evidence="8 9">NRRL 3301</strain>
    </source>
</reference>
<keyword evidence="5 7" id="KW-1133">Transmembrane helix</keyword>
<comment type="subcellular location">
    <subcellularLocation>
        <location evidence="1 7">Endoplasmic reticulum membrane</location>
        <topology evidence="1 7">Multi-pass membrane protein</topology>
    </subcellularLocation>
</comment>